<dbReference type="EMBL" id="JAOX01000001">
    <property type="protein sequence ID" value="ETZ89598.1"/>
    <property type="molecule type" value="Genomic_DNA"/>
</dbReference>
<name>A0A829PR43_9MYCO</name>
<organism evidence="1 2">
    <name type="scientific">Mycobacteroides abscessus MAB_030201_1075</name>
    <dbReference type="NCBI Taxonomy" id="1335410"/>
    <lineage>
        <taxon>Bacteria</taxon>
        <taxon>Bacillati</taxon>
        <taxon>Actinomycetota</taxon>
        <taxon>Actinomycetes</taxon>
        <taxon>Mycobacteriales</taxon>
        <taxon>Mycobacteriaceae</taxon>
        <taxon>Mycobacteroides</taxon>
        <taxon>Mycobacteroides abscessus</taxon>
    </lineage>
</organism>
<comment type="caution">
    <text evidence="1">The sequence shown here is derived from an EMBL/GenBank/DDBJ whole genome shotgun (WGS) entry which is preliminary data.</text>
</comment>
<dbReference type="AlphaFoldDB" id="A0A829PR43"/>
<protein>
    <submittedName>
        <fullName evidence="1">TniB domain protein</fullName>
    </submittedName>
</protein>
<evidence type="ECO:0000313" key="2">
    <source>
        <dbReference type="Proteomes" id="UP000019854"/>
    </source>
</evidence>
<dbReference type="Proteomes" id="UP000019854">
    <property type="component" value="Unassembled WGS sequence"/>
</dbReference>
<proteinExistence type="predicted"/>
<sequence length="53" mass="5725">MLNDAAIAAIISGEELVSRKLLDMTSTDFAAEEAATWTVAEEKSTPMPLKRAE</sequence>
<reference evidence="1 2" key="1">
    <citation type="submission" date="2014-01" db="EMBL/GenBank/DDBJ databases">
        <authorList>
            <person name="Zelazny A."/>
            <person name="Olivier K."/>
            <person name="Sampaio E.P."/>
            <person name="Holland S.M."/>
            <person name="Tallon L.J."/>
            <person name="Sadzewicz L.K."/>
            <person name="Sengamalay N."/>
            <person name="Fraser C.M."/>
            <person name="Hine E."/>
            <person name="Shefchek K.A."/>
            <person name="Das S.P."/>
            <person name="Shallom S.J."/>
            <person name="Agrawal S."/>
            <person name="Tettelin H."/>
        </authorList>
    </citation>
    <scope>NUCLEOTIDE SEQUENCE [LARGE SCALE GENOMIC DNA]</scope>
    <source>
        <strain evidence="1 2">MAB_030201_1075</strain>
    </source>
</reference>
<gene>
    <name evidence="1" type="ORF">L829_3175</name>
</gene>
<accession>A0A829PR43</accession>
<evidence type="ECO:0000313" key="1">
    <source>
        <dbReference type="EMBL" id="ETZ89598.1"/>
    </source>
</evidence>